<name>A0A2U1LLZ8_ARTAN</name>
<feature type="region of interest" description="Disordered" evidence="1">
    <location>
        <begin position="1"/>
        <end position="23"/>
    </location>
</feature>
<evidence type="ECO:0000313" key="2">
    <source>
        <dbReference type="EMBL" id="PWA50022.1"/>
    </source>
</evidence>
<dbReference type="PANTHER" id="PTHR30128:SF19">
    <property type="entry name" value="PHOTOSYSTEM I P700 CHLOROPHYLL A APOPROTEIN A1-RELATED"/>
    <property type="match status" value="1"/>
</dbReference>
<dbReference type="GO" id="GO:0009535">
    <property type="term" value="C:chloroplast thylakoid membrane"/>
    <property type="evidence" value="ECO:0007669"/>
    <property type="project" value="TreeGrafter"/>
</dbReference>
<comment type="caution">
    <text evidence="2">The sequence shown here is derived from an EMBL/GenBank/DDBJ whole genome shotgun (WGS) entry which is preliminary data.</text>
</comment>
<dbReference type="PANTHER" id="PTHR30128">
    <property type="entry name" value="OUTER MEMBRANE PROTEIN, OMPA-RELATED"/>
    <property type="match status" value="1"/>
</dbReference>
<dbReference type="EMBL" id="PKPP01008693">
    <property type="protein sequence ID" value="PWA50022.1"/>
    <property type="molecule type" value="Genomic_DNA"/>
</dbReference>
<reference evidence="2 3" key="1">
    <citation type="journal article" date="2018" name="Mol. Plant">
        <title>The genome of Artemisia annua provides insight into the evolution of Asteraceae family and artemisinin biosynthesis.</title>
        <authorList>
            <person name="Shen Q."/>
            <person name="Zhang L."/>
            <person name="Liao Z."/>
            <person name="Wang S."/>
            <person name="Yan T."/>
            <person name="Shi P."/>
            <person name="Liu M."/>
            <person name="Fu X."/>
            <person name="Pan Q."/>
            <person name="Wang Y."/>
            <person name="Lv Z."/>
            <person name="Lu X."/>
            <person name="Zhang F."/>
            <person name="Jiang W."/>
            <person name="Ma Y."/>
            <person name="Chen M."/>
            <person name="Hao X."/>
            <person name="Li L."/>
            <person name="Tang Y."/>
            <person name="Lv G."/>
            <person name="Zhou Y."/>
            <person name="Sun X."/>
            <person name="Brodelius P.E."/>
            <person name="Rose J.K.C."/>
            <person name="Tang K."/>
        </authorList>
    </citation>
    <scope>NUCLEOTIDE SEQUENCE [LARGE SCALE GENOMIC DNA]</scope>
    <source>
        <strain evidence="3">cv. Huhao1</strain>
        <tissue evidence="2">Leaf</tissue>
    </source>
</reference>
<dbReference type="InterPro" id="IPR001280">
    <property type="entry name" value="PSI_PsaA/B"/>
</dbReference>
<dbReference type="InterPro" id="IPR036408">
    <property type="entry name" value="PSI_PsaA/B_sf"/>
</dbReference>
<dbReference type="OrthoDB" id="349at2759"/>
<proteinExistence type="predicted"/>
<gene>
    <name evidence="2" type="ORF">CTI12_AA475010</name>
</gene>
<dbReference type="AlphaFoldDB" id="A0A2U1LLZ8"/>
<dbReference type="GO" id="GO:0015979">
    <property type="term" value="P:photosynthesis"/>
    <property type="evidence" value="ECO:0007669"/>
    <property type="project" value="InterPro"/>
</dbReference>
<sequence>MALGGPGQRPRRRGDRSNSKLQNTSRLNHHLSGLFGVSSLAWTGHLVHVAIPASRGEYVRWNNFLDVLPHPQGLGPLFTGQWNLYAQNPDSSSHLFGTSQGAGTAILTLLGGFHPQTQS</sequence>
<evidence type="ECO:0000313" key="3">
    <source>
        <dbReference type="Proteomes" id="UP000245207"/>
    </source>
</evidence>
<organism evidence="2 3">
    <name type="scientific">Artemisia annua</name>
    <name type="common">Sweet wormwood</name>
    <dbReference type="NCBI Taxonomy" id="35608"/>
    <lineage>
        <taxon>Eukaryota</taxon>
        <taxon>Viridiplantae</taxon>
        <taxon>Streptophyta</taxon>
        <taxon>Embryophyta</taxon>
        <taxon>Tracheophyta</taxon>
        <taxon>Spermatophyta</taxon>
        <taxon>Magnoliopsida</taxon>
        <taxon>eudicotyledons</taxon>
        <taxon>Gunneridae</taxon>
        <taxon>Pentapetalae</taxon>
        <taxon>asterids</taxon>
        <taxon>campanulids</taxon>
        <taxon>Asterales</taxon>
        <taxon>Asteraceae</taxon>
        <taxon>Asteroideae</taxon>
        <taxon>Anthemideae</taxon>
        <taxon>Artemisiinae</taxon>
        <taxon>Artemisia</taxon>
    </lineage>
</organism>
<dbReference type="SUPFAM" id="SSF81558">
    <property type="entry name" value="Photosystem I subunits PsaA/PsaB"/>
    <property type="match status" value="1"/>
</dbReference>
<dbReference type="STRING" id="35608.A0A2U1LLZ8"/>
<dbReference type="Pfam" id="PF00223">
    <property type="entry name" value="PsaA_PsaB"/>
    <property type="match status" value="1"/>
</dbReference>
<keyword evidence="3" id="KW-1185">Reference proteome</keyword>
<dbReference type="Proteomes" id="UP000245207">
    <property type="component" value="Unassembled WGS sequence"/>
</dbReference>
<accession>A0A2U1LLZ8</accession>
<protein>
    <submittedName>
        <fullName evidence="2">PsaB, chloroplast</fullName>
    </submittedName>
</protein>
<dbReference type="Gene3D" id="1.20.1130.10">
    <property type="entry name" value="Photosystem I PsaA/PsaB"/>
    <property type="match status" value="1"/>
</dbReference>
<evidence type="ECO:0000256" key="1">
    <source>
        <dbReference type="SAM" id="MobiDB-lite"/>
    </source>
</evidence>